<feature type="region of interest" description="Disordered" evidence="1">
    <location>
        <begin position="1"/>
        <end position="25"/>
    </location>
</feature>
<comment type="caution">
    <text evidence="3">The sequence shown here is derived from an EMBL/GenBank/DDBJ whole genome shotgun (WGS) entry which is preliminary data.</text>
</comment>
<feature type="compositionally biased region" description="Polar residues" evidence="1">
    <location>
        <begin position="14"/>
        <end position="25"/>
    </location>
</feature>
<dbReference type="AlphaFoldDB" id="A0A392MI55"/>
<organism evidence="3 4">
    <name type="scientific">Trifolium medium</name>
    <dbReference type="NCBI Taxonomy" id="97028"/>
    <lineage>
        <taxon>Eukaryota</taxon>
        <taxon>Viridiplantae</taxon>
        <taxon>Streptophyta</taxon>
        <taxon>Embryophyta</taxon>
        <taxon>Tracheophyta</taxon>
        <taxon>Spermatophyta</taxon>
        <taxon>Magnoliopsida</taxon>
        <taxon>eudicotyledons</taxon>
        <taxon>Gunneridae</taxon>
        <taxon>Pentapetalae</taxon>
        <taxon>rosids</taxon>
        <taxon>fabids</taxon>
        <taxon>Fabales</taxon>
        <taxon>Fabaceae</taxon>
        <taxon>Papilionoideae</taxon>
        <taxon>50 kb inversion clade</taxon>
        <taxon>NPAAA clade</taxon>
        <taxon>Hologalegina</taxon>
        <taxon>IRL clade</taxon>
        <taxon>Trifolieae</taxon>
        <taxon>Trifolium</taxon>
    </lineage>
</organism>
<proteinExistence type="predicted"/>
<accession>A0A392MI55</accession>
<evidence type="ECO:0000256" key="1">
    <source>
        <dbReference type="SAM" id="MobiDB-lite"/>
    </source>
</evidence>
<keyword evidence="4" id="KW-1185">Reference proteome</keyword>
<feature type="transmembrane region" description="Helical" evidence="2">
    <location>
        <begin position="72"/>
        <end position="93"/>
    </location>
</feature>
<name>A0A392MI55_9FABA</name>
<sequence length="115" mass="12727">MSPSVSIADRRTAISRSRSPTTAPLLSPTITASQFRTKKFNHFSFFNIHINLYILTWSSLLDEIALQFINNVPTLAIGSPTGGGGILLVLAIYPKMKNRDKQLRSCLVGLLFSNF</sequence>
<evidence type="ECO:0000313" key="4">
    <source>
        <dbReference type="Proteomes" id="UP000265520"/>
    </source>
</evidence>
<reference evidence="3 4" key="1">
    <citation type="journal article" date="2018" name="Front. Plant Sci.">
        <title>Red Clover (Trifolium pratense) and Zigzag Clover (T. medium) - A Picture of Genomic Similarities and Differences.</title>
        <authorList>
            <person name="Dluhosova J."/>
            <person name="Istvanek J."/>
            <person name="Nedelnik J."/>
            <person name="Repkova J."/>
        </authorList>
    </citation>
    <scope>NUCLEOTIDE SEQUENCE [LARGE SCALE GENOMIC DNA]</scope>
    <source>
        <strain evidence="4">cv. 10/8</strain>
        <tissue evidence="3">Leaf</tissue>
    </source>
</reference>
<dbReference type="EMBL" id="LXQA010011352">
    <property type="protein sequence ID" value="MCH87011.1"/>
    <property type="molecule type" value="Genomic_DNA"/>
</dbReference>
<evidence type="ECO:0000256" key="2">
    <source>
        <dbReference type="SAM" id="Phobius"/>
    </source>
</evidence>
<keyword evidence="2" id="KW-1133">Transmembrane helix</keyword>
<gene>
    <name evidence="3" type="ORF">A2U01_0007875</name>
</gene>
<protein>
    <submittedName>
        <fullName evidence="3">Uncharacterized protein</fullName>
    </submittedName>
</protein>
<evidence type="ECO:0000313" key="3">
    <source>
        <dbReference type="EMBL" id="MCH87011.1"/>
    </source>
</evidence>
<feature type="transmembrane region" description="Helical" evidence="2">
    <location>
        <begin position="43"/>
        <end position="60"/>
    </location>
</feature>
<dbReference type="Proteomes" id="UP000265520">
    <property type="component" value="Unassembled WGS sequence"/>
</dbReference>
<keyword evidence="2" id="KW-0472">Membrane</keyword>
<keyword evidence="2" id="KW-0812">Transmembrane</keyword>